<dbReference type="Gene3D" id="3.90.470.20">
    <property type="entry name" value="4'-phosphopantetheinyl transferase domain"/>
    <property type="match status" value="1"/>
</dbReference>
<dbReference type="InterPro" id="IPR037143">
    <property type="entry name" value="4-PPantetheinyl_Trfase_dom_sf"/>
</dbReference>
<evidence type="ECO:0000313" key="4">
    <source>
        <dbReference type="Proteomes" id="UP000190897"/>
    </source>
</evidence>
<dbReference type="Pfam" id="PF01648">
    <property type="entry name" value="ACPS"/>
    <property type="match status" value="1"/>
</dbReference>
<evidence type="ECO:0000313" key="3">
    <source>
        <dbReference type="EMBL" id="SKB91911.1"/>
    </source>
</evidence>
<evidence type="ECO:0000259" key="2">
    <source>
        <dbReference type="Pfam" id="PF01648"/>
    </source>
</evidence>
<organism evidence="3 4">
    <name type="scientific">Dyadobacter psychrophilus</name>
    <dbReference type="NCBI Taxonomy" id="651661"/>
    <lineage>
        <taxon>Bacteria</taxon>
        <taxon>Pseudomonadati</taxon>
        <taxon>Bacteroidota</taxon>
        <taxon>Cytophagia</taxon>
        <taxon>Cytophagales</taxon>
        <taxon>Spirosomataceae</taxon>
        <taxon>Dyadobacter</taxon>
    </lineage>
</organism>
<protein>
    <submittedName>
        <fullName evidence="3">Phosphopantetheinyl transferase</fullName>
    </submittedName>
</protein>
<gene>
    <name evidence="3" type="ORF">SAMN05660293_02849</name>
</gene>
<dbReference type="GO" id="GO:0000287">
    <property type="term" value="F:magnesium ion binding"/>
    <property type="evidence" value="ECO:0007669"/>
    <property type="project" value="InterPro"/>
</dbReference>
<reference evidence="4" key="1">
    <citation type="submission" date="2017-02" db="EMBL/GenBank/DDBJ databases">
        <authorList>
            <person name="Varghese N."/>
            <person name="Submissions S."/>
        </authorList>
    </citation>
    <scope>NUCLEOTIDE SEQUENCE [LARGE SCALE GENOMIC DNA]</scope>
    <source>
        <strain evidence="4">DSM 22270</strain>
    </source>
</reference>
<dbReference type="EMBL" id="FUZA01000003">
    <property type="protein sequence ID" value="SKB91911.1"/>
    <property type="molecule type" value="Genomic_DNA"/>
</dbReference>
<sequence>MAICYIKSISDDSTLGLWHMTESWQEMQEMANLPNSEYLPLEEKKTDRRKQEWLACRILLQEMIHSQPLIKYDENRKPRIKNSTRQLSMSHSGDYASVYVHDNKPVGVDLQQMKPSISKGADYFLNDAEQHWVDLNDNVQLHLIWCAKEAAFKYAGDADLDLKKHIITNPFHSNQNGLIEVSIQKEQLTESVKVRYDTFEDYLLAWTV</sequence>
<name>A0A1T5F709_9BACT</name>
<proteinExistence type="predicted"/>
<feature type="domain" description="4'-phosphopantetheinyl transferase" evidence="2">
    <location>
        <begin position="105"/>
        <end position="205"/>
    </location>
</feature>
<keyword evidence="1 3" id="KW-0808">Transferase</keyword>
<dbReference type="RefSeq" id="WP_082215409.1">
    <property type="nucleotide sequence ID" value="NZ_FUZA01000003.1"/>
</dbReference>
<evidence type="ECO:0000256" key="1">
    <source>
        <dbReference type="ARBA" id="ARBA00022679"/>
    </source>
</evidence>
<keyword evidence="4" id="KW-1185">Reference proteome</keyword>
<dbReference type="GO" id="GO:0008897">
    <property type="term" value="F:holo-[acyl-carrier-protein] synthase activity"/>
    <property type="evidence" value="ECO:0007669"/>
    <property type="project" value="InterPro"/>
</dbReference>
<dbReference type="Proteomes" id="UP000190897">
    <property type="component" value="Unassembled WGS sequence"/>
</dbReference>
<dbReference type="STRING" id="651661.SAMN05660293_02849"/>
<dbReference type="InterPro" id="IPR008278">
    <property type="entry name" value="4-PPantetheinyl_Trfase_dom"/>
</dbReference>
<dbReference type="AlphaFoldDB" id="A0A1T5F709"/>
<dbReference type="SUPFAM" id="SSF56214">
    <property type="entry name" value="4'-phosphopantetheinyl transferase"/>
    <property type="match status" value="2"/>
</dbReference>
<accession>A0A1T5F709</accession>
<dbReference type="OrthoDB" id="1190494at2"/>